<comment type="similarity">
    <text evidence="1">Belongs to the GSP E family.</text>
</comment>
<dbReference type="Gene3D" id="3.30.450.370">
    <property type="match status" value="1"/>
</dbReference>
<evidence type="ECO:0000259" key="2">
    <source>
        <dbReference type="Pfam" id="PF00437"/>
    </source>
</evidence>
<reference evidence="3 5" key="1">
    <citation type="submission" date="2021-03" db="EMBL/GenBank/DDBJ databases">
        <title>Draft genome and methylome analysis of Thiotrix fructosivoruns ATCC 49748.</title>
        <authorList>
            <person name="Fomenkov A."/>
            <person name="Grabovich M.Y."/>
            <person name="Roberts R.J."/>
        </authorList>
    </citation>
    <scope>NUCLEOTIDE SEQUENCE [LARGE SCALE GENOMIC DNA]</scope>
    <source>
        <strain evidence="3 5">ATCC 49748</strain>
        <plasmid evidence="3">pTfr153</plasmid>
    </source>
</reference>
<proteinExistence type="inferred from homology"/>
<dbReference type="PANTHER" id="PTHR30486:SF6">
    <property type="entry name" value="TYPE IV PILUS RETRACTATION ATPASE PILT"/>
    <property type="match status" value="1"/>
</dbReference>
<dbReference type="SUPFAM" id="SSF52540">
    <property type="entry name" value="P-loop containing nucleoside triphosphate hydrolases"/>
    <property type="match status" value="1"/>
</dbReference>
<reference evidence="4" key="2">
    <citation type="submission" date="2021-04" db="EMBL/GenBank/DDBJ databases">
        <title>Complete Genome and methylome analysis of Thiothrix fructosivorans ATCC 49748.</title>
        <authorList>
            <person name="Fomenkov A."/>
            <person name="Sun L."/>
            <person name="Vincze T."/>
            <person name="Grabovich M.Y."/>
            <person name="Roberts R.J."/>
        </authorList>
    </citation>
    <scope>NUCLEOTIDE SEQUENCE</scope>
    <source>
        <strain evidence="4">ATCC 49748</strain>
        <plasmid evidence="4">pTfr153</plasmid>
    </source>
</reference>
<evidence type="ECO:0000256" key="1">
    <source>
        <dbReference type="ARBA" id="ARBA00006611"/>
    </source>
</evidence>
<dbReference type="CDD" id="cd01130">
    <property type="entry name" value="VirB11-like_ATPase"/>
    <property type="match status" value="1"/>
</dbReference>
<protein>
    <submittedName>
        <fullName evidence="4">Flp pilus assembly complex ATPase component TadA</fullName>
    </submittedName>
</protein>
<dbReference type="RefSeq" id="WP_207249128.1">
    <property type="nucleotide sequence ID" value="NZ_CP072750.1"/>
</dbReference>
<dbReference type="PANTHER" id="PTHR30486">
    <property type="entry name" value="TWITCHING MOTILITY PROTEIN PILT"/>
    <property type="match status" value="1"/>
</dbReference>
<feature type="domain" description="Bacterial type II secretion system protein E" evidence="2">
    <location>
        <begin position="76"/>
        <end position="265"/>
    </location>
</feature>
<dbReference type="InterPro" id="IPR050921">
    <property type="entry name" value="T4SS_GSP_E_ATPase"/>
</dbReference>
<accession>A0A8B0SQQ4</accession>
<organism evidence="4">
    <name type="scientific">Thiothrix fructosivorans</name>
    <dbReference type="NCBI Taxonomy" id="111770"/>
    <lineage>
        <taxon>Bacteria</taxon>
        <taxon>Pseudomonadati</taxon>
        <taxon>Pseudomonadota</taxon>
        <taxon>Gammaproteobacteria</taxon>
        <taxon>Thiotrichales</taxon>
        <taxon>Thiotrichaceae</taxon>
        <taxon>Thiothrix</taxon>
    </lineage>
</organism>
<gene>
    <name evidence="4" type="primary">tadA</name>
    <name evidence="3" type="ORF">J1836_00860</name>
    <name evidence="4" type="ORF">J1836_020560</name>
</gene>
<keyword evidence="4" id="KW-0614">Plasmid</keyword>
<geneLocation type="plasmid" evidence="4">
    <name>pTfr153</name>
</geneLocation>
<dbReference type="AlphaFoldDB" id="A0A8B0SQQ4"/>
<dbReference type="Proteomes" id="UP000664466">
    <property type="component" value="Unassembled WGS sequence"/>
</dbReference>
<keyword evidence="5" id="KW-1185">Reference proteome</keyword>
<dbReference type="InterPro" id="IPR027417">
    <property type="entry name" value="P-loop_NTPase"/>
</dbReference>
<evidence type="ECO:0000313" key="3">
    <source>
        <dbReference type="EMBL" id="MBO0611483.1"/>
    </source>
</evidence>
<sequence>MSESAKRRLDMLKSALEPITPWLEKDTITEIMLNPDGKVWVNEQGVGMYKTGIILNSEAANRIIRLIATEAGMEITPDKPSLAAKLPHWGARVQASIPPYSVDGPTFNFRLPARRIYTLDEYVEQGIMTYEQAETMKQAVREKKNILVAGGTGSGKTTLVNALLHEIAGSNDRVVLIEDNLELQCPVENLVRKLVNPPELTLSKAIFDSLREYPSRIIVGEVRDRSAYDLISIWNTGHPGNICTIHASSAENALHRLNRLAQQAQPQFDFMPEIRRMVGAVVYLTEDSRRPVMRCVGQIIRLS</sequence>
<dbReference type="GO" id="GO:0016887">
    <property type="term" value="F:ATP hydrolysis activity"/>
    <property type="evidence" value="ECO:0007669"/>
    <property type="project" value="InterPro"/>
</dbReference>
<dbReference type="Gene3D" id="3.40.50.300">
    <property type="entry name" value="P-loop containing nucleotide triphosphate hydrolases"/>
    <property type="match status" value="1"/>
</dbReference>
<dbReference type="InterPro" id="IPR001482">
    <property type="entry name" value="T2SS/T4SS_dom"/>
</dbReference>
<dbReference type="Pfam" id="PF00437">
    <property type="entry name" value="T2SSE"/>
    <property type="match status" value="1"/>
</dbReference>
<name>A0A8B0SQQ4_9GAMM</name>
<evidence type="ECO:0000313" key="5">
    <source>
        <dbReference type="Proteomes" id="UP000664466"/>
    </source>
</evidence>
<dbReference type="EMBL" id="JAFMPM010000004">
    <property type="protein sequence ID" value="MBO0611483.1"/>
    <property type="molecule type" value="Genomic_DNA"/>
</dbReference>
<dbReference type="EMBL" id="CP072750">
    <property type="protein sequence ID" value="QTX12960.1"/>
    <property type="molecule type" value="Genomic_DNA"/>
</dbReference>
<evidence type="ECO:0000313" key="4">
    <source>
        <dbReference type="EMBL" id="QTX12960.1"/>
    </source>
</evidence>